<sequence length="67" mass="7294">MPGELAMIISVQAAKREILSARPEAPVLPYREQSPRGTTSRQARTALADLLHRAARAVEPAECTLAR</sequence>
<dbReference type="EMBL" id="JBHLUE010000017">
    <property type="protein sequence ID" value="MFC0566536.1"/>
    <property type="molecule type" value="Genomic_DNA"/>
</dbReference>
<reference evidence="1 2" key="1">
    <citation type="submission" date="2024-09" db="EMBL/GenBank/DDBJ databases">
        <authorList>
            <person name="Sun Q."/>
            <person name="Mori K."/>
        </authorList>
    </citation>
    <scope>NUCLEOTIDE SEQUENCE [LARGE SCALE GENOMIC DNA]</scope>
    <source>
        <strain evidence="1 2">TBRC 2205</strain>
    </source>
</reference>
<name>A0ABV6P0I0_9ACTN</name>
<protein>
    <submittedName>
        <fullName evidence="1">Uncharacterized protein</fullName>
    </submittedName>
</protein>
<comment type="caution">
    <text evidence="1">The sequence shown here is derived from an EMBL/GenBank/DDBJ whole genome shotgun (WGS) entry which is preliminary data.</text>
</comment>
<organism evidence="1 2">
    <name type="scientific">Plantactinospora siamensis</name>
    <dbReference type="NCBI Taxonomy" id="555372"/>
    <lineage>
        <taxon>Bacteria</taxon>
        <taxon>Bacillati</taxon>
        <taxon>Actinomycetota</taxon>
        <taxon>Actinomycetes</taxon>
        <taxon>Micromonosporales</taxon>
        <taxon>Micromonosporaceae</taxon>
        <taxon>Plantactinospora</taxon>
    </lineage>
</organism>
<keyword evidence="2" id="KW-1185">Reference proteome</keyword>
<accession>A0ABV6P0I0</accession>
<dbReference type="Proteomes" id="UP001589894">
    <property type="component" value="Unassembled WGS sequence"/>
</dbReference>
<proteinExistence type="predicted"/>
<dbReference type="RefSeq" id="WP_377341313.1">
    <property type="nucleotide sequence ID" value="NZ_JBHLUE010000017.1"/>
</dbReference>
<evidence type="ECO:0000313" key="2">
    <source>
        <dbReference type="Proteomes" id="UP001589894"/>
    </source>
</evidence>
<evidence type="ECO:0000313" key="1">
    <source>
        <dbReference type="EMBL" id="MFC0566536.1"/>
    </source>
</evidence>
<gene>
    <name evidence="1" type="ORF">ACFFHU_20650</name>
</gene>